<comment type="caution">
    <text evidence="3">The sequence shown here is derived from an EMBL/GenBank/DDBJ whole genome shotgun (WGS) entry which is preliminary data.</text>
</comment>
<evidence type="ECO:0000313" key="3">
    <source>
        <dbReference type="EMBL" id="HIU47981.1"/>
    </source>
</evidence>
<reference evidence="3" key="1">
    <citation type="submission" date="2020-10" db="EMBL/GenBank/DDBJ databases">
        <authorList>
            <person name="Gilroy R."/>
        </authorList>
    </citation>
    <scope>NUCLEOTIDE SEQUENCE</scope>
    <source>
        <strain evidence="3">ChiSjej4B22-9803</strain>
    </source>
</reference>
<dbReference type="InterPro" id="IPR052549">
    <property type="entry name" value="SpmB"/>
</dbReference>
<feature type="transmembrane region" description="Helical" evidence="1">
    <location>
        <begin position="35"/>
        <end position="56"/>
    </location>
</feature>
<dbReference type="Pfam" id="PF07670">
    <property type="entry name" value="Gate"/>
    <property type="match status" value="1"/>
</dbReference>
<protein>
    <submittedName>
        <fullName evidence="3">Spore maturation protein</fullName>
    </submittedName>
</protein>
<name>A0A9D1LU23_9FIRM</name>
<accession>A0A9D1LU23</accession>
<gene>
    <name evidence="3" type="ORF">IAB04_01305</name>
</gene>
<sequence>MTVYIIPAIMAFILICALRKKVPVYSVFIDGAEDGMKTVLGIFPCMLAILTAVAMLRASGALDMLIGLLAPLTRALQIPDEVMPLALIRPVSGSGALGILTDILKTNSPDSAAGRIASVMMGSTETTFYTLMVYFQRTKVKYTKRAVPAAVFGDIVGILASVLACKIFF</sequence>
<feature type="domain" description="Nucleoside transporter/FeoB GTPase Gate" evidence="2">
    <location>
        <begin position="39"/>
        <end position="138"/>
    </location>
</feature>
<proteinExistence type="predicted"/>
<dbReference type="GO" id="GO:0005886">
    <property type="term" value="C:plasma membrane"/>
    <property type="evidence" value="ECO:0007669"/>
    <property type="project" value="TreeGrafter"/>
</dbReference>
<evidence type="ECO:0000259" key="2">
    <source>
        <dbReference type="Pfam" id="PF07670"/>
    </source>
</evidence>
<keyword evidence="1" id="KW-1133">Transmembrane helix</keyword>
<evidence type="ECO:0000256" key="1">
    <source>
        <dbReference type="SAM" id="Phobius"/>
    </source>
</evidence>
<dbReference type="EMBL" id="DVND01000031">
    <property type="protein sequence ID" value="HIU47981.1"/>
    <property type="molecule type" value="Genomic_DNA"/>
</dbReference>
<dbReference type="Proteomes" id="UP000824111">
    <property type="component" value="Unassembled WGS sequence"/>
</dbReference>
<dbReference type="PANTHER" id="PTHR35793:SF2">
    <property type="entry name" value="INNER MEMBRANE PROTEIN YJIG"/>
    <property type="match status" value="1"/>
</dbReference>
<dbReference type="InterPro" id="IPR011642">
    <property type="entry name" value="Gate_dom"/>
</dbReference>
<dbReference type="PANTHER" id="PTHR35793">
    <property type="entry name" value="INNER MEMBRANE PROTEIN YJIG"/>
    <property type="match status" value="1"/>
</dbReference>
<dbReference type="AlphaFoldDB" id="A0A9D1LU23"/>
<organism evidence="3 4">
    <name type="scientific">Candidatus Avimonoglobus intestinipullorum</name>
    <dbReference type="NCBI Taxonomy" id="2840699"/>
    <lineage>
        <taxon>Bacteria</taxon>
        <taxon>Bacillati</taxon>
        <taxon>Bacillota</taxon>
        <taxon>Clostridia</taxon>
        <taxon>Eubacteriales</taxon>
        <taxon>Candidatus Avimonoglobus</taxon>
    </lineage>
</organism>
<keyword evidence="1" id="KW-0472">Membrane</keyword>
<evidence type="ECO:0000313" key="4">
    <source>
        <dbReference type="Proteomes" id="UP000824111"/>
    </source>
</evidence>
<reference evidence="3" key="2">
    <citation type="journal article" date="2021" name="PeerJ">
        <title>Extensive microbial diversity within the chicken gut microbiome revealed by metagenomics and culture.</title>
        <authorList>
            <person name="Gilroy R."/>
            <person name="Ravi A."/>
            <person name="Getino M."/>
            <person name="Pursley I."/>
            <person name="Horton D.L."/>
            <person name="Alikhan N.F."/>
            <person name="Baker D."/>
            <person name="Gharbi K."/>
            <person name="Hall N."/>
            <person name="Watson M."/>
            <person name="Adriaenssens E.M."/>
            <person name="Foster-Nyarko E."/>
            <person name="Jarju S."/>
            <person name="Secka A."/>
            <person name="Antonio M."/>
            <person name="Oren A."/>
            <person name="Chaudhuri R.R."/>
            <person name="La Ragione R."/>
            <person name="Hildebrand F."/>
            <person name="Pallen M.J."/>
        </authorList>
    </citation>
    <scope>NUCLEOTIDE SEQUENCE</scope>
    <source>
        <strain evidence="3">ChiSjej4B22-9803</strain>
    </source>
</reference>
<keyword evidence="1" id="KW-0812">Transmembrane</keyword>